<comment type="caution">
    <text evidence="1">The sequence shown here is derived from an EMBL/GenBank/DDBJ whole genome shotgun (WGS) entry which is preliminary data.</text>
</comment>
<organism evidence="1">
    <name type="scientific">marine sediment metagenome</name>
    <dbReference type="NCBI Taxonomy" id="412755"/>
    <lineage>
        <taxon>unclassified sequences</taxon>
        <taxon>metagenomes</taxon>
        <taxon>ecological metagenomes</taxon>
    </lineage>
</organism>
<reference evidence="1" key="1">
    <citation type="journal article" date="2014" name="Front. Microbiol.">
        <title>High frequency of phylogenetically diverse reductive dehalogenase-homologous genes in deep subseafloor sedimentary metagenomes.</title>
        <authorList>
            <person name="Kawai M."/>
            <person name="Futagami T."/>
            <person name="Toyoda A."/>
            <person name="Takaki Y."/>
            <person name="Nishi S."/>
            <person name="Hori S."/>
            <person name="Arai W."/>
            <person name="Tsubouchi T."/>
            <person name="Morono Y."/>
            <person name="Uchiyama I."/>
            <person name="Ito T."/>
            <person name="Fujiyama A."/>
            <person name="Inagaki F."/>
            <person name="Takami H."/>
        </authorList>
    </citation>
    <scope>NUCLEOTIDE SEQUENCE</scope>
    <source>
        <strain evidence="1">Expedition CK06-06</strain>
    </source>
</reference>
<dbReference type="AlphaFoldDB" id="X1ETH5"/>
<proteinExistence type="predicted"/>
<accession>X1ETH5</accession>
<sequence length="60" mass="7139">MMMAKYLLTGIDDEQWRLFKADCDIQGITIKEAFLDYIDIVVGTFRKHPEYSKLERLIKK</sequence>
<name>X1ETH5_9ZZZZ</name>
<evidence type="ECO:0000313" key="1">
    <source>
        <dbReference type="EMBL" id="GAH36686.1"/>
    </source>
</evidence>
<dbReference type="EMBL" id="BARU01006772">
    <property type="protein sequence ID" value="GAH36686.1"/>
    <property type="molecule type" value="Genomic_DNA"/>
</dbReference>
<protein>
    <submittedName>
        <fullName evidence="1">Uncharacterized protein</fullName>
    </submittedName>
</protein>
<gene>
    <name evidence="1" type="ORF">S03H2_13339</name>
</gene>